<organism evidence="4 5">
    <name type="scientific">Ancylostoma duodenale</name>
    <dbReference type="NCBI Taxonomy" id="51022"/>
    <lineage>
        <taxon>Eukaryota</taxon>
        <taxon>Metazoa</taxon>
        <taxon>Ecdysozoa</taxon>
        <taxon>Nematoda</taxon>
        <taxon>Chromadorea</taxon>
        <taxon>Rhabditida</taxon>
        <taxon>Rhabditina</taxon>
        <taxon>Rhabditomorpha</taxon>
        <taxon>Strongyloidea</taxon>
        <taxon>Ancylostomatidae</taxon>
        <taxon>Ancylostomatinae</taxon>
        <taxon>Ancylostoma</taxon>
    </lineage>
</organism>
<gene>
    <name evidence="4" type="ORF">ANCDUO_11396</name>
</gene>
<comment type="caution">
    <text evidence="1">Lacks conserved residue(s) required for the propagation of feature annotation.</text>
</comment>
<dbReference type="AlphaFoldDB" id="A0A0C2D8B1"/>
<feature type="region of interest" description="Disordered" evidence="2">
    <location>
        <begin position="817"/>
        <end position="836"/>
    </location>
</feature>
<keyword evidence="5" id="KW-1185">Reference proteome</keyword>
<feature type="compositionally biased region" description="Basic and acidic residues" evidence="2">
    <location>
        <begin position="1"/>
        <end position="16"/>
    </location>
</feature>
<feature type="region of interest" description="Disordered" evidence="2">
    <location>
        <begin position="328"/>
        <end position="400"/>
    </location>
</feature>
<evidence type="ECO:0000256" key="1">
    <source>
        <dbReference type="PROSITE-ProRule" id="PRU01005"/>
    </source>
</evidence>
<feature type="compositionally biased region" description="Basic residues" evidence="2">
    <location>
        <begin position="178"/>
        <end position="187"/>
    </location>
</feature>
<dbReference type="OrthoDB" id="5859239at2759"/>
<evidence type="ECO:0000259" key="3">
    <source>
        <dbReference type="PROSITE" id="PS51670"/>
    </source>
</evidence>
<proteinExistence type="predicted"/>
<feature type="compositionally biased region" description="Low complexity" evidence="2">
    <location>
        <begin position="542"/>
        <end position="569"/>
    </location>
</feature>
<feature type="compositionally biased region" description="Basic and acidic residues" evidence="2">
    <location>
        <begin position="856"/>
        <end position="867"/>
    </location>
</feature>
<feature type="domain" description="ShKT" evidence="3">
    <location>
        <begin position="881"/>
        <end position="918"/>
    </location>
</feature>
<reference evidence="4 5" key="1">
    <citation type="submission" date="2013-12" db="EMBL/GenBank/DDBJ databases">
        <title>Draft genome of the parsitic nematode Ancylostoma duodenale.</title>
        <authorList>
            <person name="Mitreva M."/>
        </authorList>
    </citation>
    <scope>NUCLEOTIDE SEQUENCE [LARGE SCALE GENOMIC DNA]</scope>
    <source>
        <strain evidence="4 5">Zhejiang</strain>
    </source>
</reference>
<feature type="region of interest" description="Disordered" evidence="2">
    <location>
        <begin position="841"/>
        <end position="879"/>
    </location>
</feature>
<dbReference type="EMBL" id="KN733165">
    <property type="protein sequence ID" value="KIH58397.1"/>
    <property type="molecule type" value="Genomic_DNA"/>
</dbReference>
<sequence length="928" mass="103480">ETAGEDKYEKGTKGGEESEEEKAGAGPESHEGEVAGDGKGAEGEATSGEAPGGAEYVKKAPEAEGGTEPKGPSETEEGKPKGAQESGEKATADAESYKKSLKLQQLKEKAQVEEMVVLHRKLNQADMKRERRKVKKRKEKLRNMQLARKREIDSTSKDKNIVIAYTPNKPTKQPKLNKNGRGKKKKKLLYVVEPKSPFYVKSPLISPARDAEIPNPDPLAEDVFKTLEKTMASNSTNPDKHKKEQTRPQNSPRLQKLRRKIHSVDVVPKKLKSRLFERLRPHKERSLTEFPRPEPLESKNPLEKKNKQVKELFPGDFPIPRNLTDFISPLDFPRPSTLPSPYDFPRPNKLPTKKGPGNFPRPKKLQRPNNVVLIPKPKPLPAKKTPGTFPRPRKLPNKEFPLDFPNPENDTAGHFAGVFPKPTKLSIKKIPKVFPRPEILPTKEFPLDFPEPTTLSTPEEGESIDESPSTVSSANFPKPSDLTIITHMSKYQKPHKPVSTLPITYFPRPGNLSANPLFLTFVKPGKLIPTPRWLGFPRPEELPSSETSSESLSIALPSHSSTQSESSTSKELNPYDGSVPIPRPLFLNFPLPQQLPLNVTITRKTVRRHRKKIHRKRNNSKLHLKKKREEEFETERSLTAKKLPWNIKMIAKPLPKPTTHEPLTDASVVEPEQEFLVTTPLQDESLVDAVVAESIDEPVSVKSENADEISKPSVEMTTVWAYVTAPGERTAAPEVLAAQAAEDSVATFVDKPVVANETPEGPVLESVDAQQQQENSVDEPEVLTTTEHYVVAPEPFLPHGSFRPDLSLITEDLYGDNELEPSGYTSISEPVAEYSPDLPHTKAEEKEQVENSSDNSSKEKDGKRSDLPEAPPQGTPYQMDCATEVDDKGALCKEWADGGLCTVHRPTMFLFCRKTCLCVGPDARRRLL</sequence>
<name>A0A0C2D8B1_9BILA</name>
<evidence type="ECO:0000313" key="4">
    <source>
        <dbReference type="EMBL" id="KIH58397.1"/>
    </source>
</evidence>
<dbReference type="Proteomes" id="UP000054047">
    <property type="component" value="Unassembled WGS sequence"/>
</dbReference>
<feature type="region of interest" description="Disordered" evidence="2">
    <location>
        <begin position="538"/>
        <end position="575"/>
    </location>
</feature>
<evidence type="ECO:0000313" key="5">
    <source>
        <dbReference type="Proteomes" id="UP000054047"/>
    </source>
</evidence>
<feature type="non-terminal residue" evidence="4">
    <location>
        <position position="1"/>
    </location>
</feature>
<feature type="compositionally biased region" description="Polar residues" evidence="2">
    <location>
        <begin position="466"/>
        <end position="475"/>
    </location>
</feature>
<accession>A0A0C2D8B1</accession>
<feature type="region of interest" description="Disordered" evidence="2">
    <location>
        <begin position="225"/>
        <end position="264"/>
    </location>
</feature>
<feature type="region of interest" description="Disordered" evidence="2">
    <location>
        <begin position="149"/>
        <end position="187"/>
    </location>
</feature>
<dbReference type="InterPro" id="IPR003582">
    <property type="entry name" value="ShKT_dom"/>
</dbReference>
<feature type="compositionally biased region" description="Basic and acidic residues" evidence="2">
    <location>
        <begin position="71"/>
        <end position="97"/>
    </location>
</feature>
<feature type="compositionally biased region" description="Basic and acidic residues" evidence="2">
    <location>
        <begin position="149"/>
        <end position="160"/>
    </location>
</feature>
<feature type="region of interest" description="Disordered" evidence="2">
    <location>
        <begin position="277"/>
        <end position="306"/>
    </location>
</feature>
<feature type="region of interest" description="Disordered" evidence="2">
    <location>
        <begin position="443"/>
        <end position="478"/>
    </location>
</feature>
<dbReference type="PROSITE" id="PS51670">
    <property type="entry name" value="SHKT"/>
    <property type="match status" value="1"/>
</dbReference>
<evidence type="ECO:0000256" key="2">
    <source>
        <dbReference type="SAM" id="MobiDB-lite"/>
    </source>
</evidence>
<feature type="region of interest" description="Disordered" evidence="2">
    <location>
        <begin position="1"/>
        <end position="97"/>
    </location>
</feature>
<protein>
    <recommendedName>
        <fullName evidence="3">ShKT domain-containing protein</fullName>
    </recommendedName>
</protein>